<dbReference type="EMBL" id="UINC01086194">
    <property type="protein sequence ID" value="SVC34431.1"/>
    <property type="molecule type" value="Genomic_DNA"/>
</dbReference>
<evidence type="ECO:0008006" key="2">
    <source>
        <dbReference type="Google" id="ProtNLM"/>
    </source>
</evidence>
<dbReference type="SUPFAM" id="SSF88713">
    <property type="entry name" value="Glycoside hydrolase/deacetylase"/>
    <property type="match status" value="1"/>
</dbReference>
<dbReference type="InterPro" id="IPR011330">
    <property type="entry name" value="Glyco_hydro/deAcase_b/a-brl"/>
</dbReference>
<accession>A0A382LHS7</accession>
<feature type="non-terminal residue" evidence="1">
    <location>
        <position position="1"/>
    </location>
</feature>
<reference evidence="1" key="1">
    <citation type="submission" date="2018-05" db="EMBL/GenBank/DDBJ databases">
        <authorList>
            <person name="Lanie J.A."/>
            <person name="Ng W.-L."/>
            <person name="Kazmierczak K.M."/>
            <person name="Andrzejewski T.M."/>
            <person name="Davidsen T.M."/>
            <person name="Wayne K.J."/>
            <person name="Tettelin H."/>
            <person name="Glass J.I."/>
            <person name="Rusch D."/>
            <person name="Podicherti R."/>
            <person name="Tsui H.-C.T."/>
            <person name="Winkler M.E."/>
        </authorList>
    </citation>
    <scope>NUCLEOTIDE SEQUENCE</scope>
</reference>
<dbReference type="GO" id="GO:0005975">
    <property type="term" value="P:carbohydrate metabolic process"/>
    <property type="evidence" value="ECO:0007669"/>
    <property type="project" value="InterPro"/>
</dbReference>
<evidence type="ECO:0000313" key="1">
    <source>
        <dbReference type="EMBL" id="SVC34431.1"/>
    </source>
</evidence>
<proteinExistence type="predicted"/>
<sequence>IGILFGQDTTLILNIDTGIQNETIITVDSQIHLDYGLSYPVTYEFIVPNNSNNLQASVKFQANDEWSQMLEKTSEDFFNGIDVVRFDYDENKAYGSIAFSDLSDSIFILITDEYENNVNALYFGISKYYDNRDAVVTATADDWAGWVNEKFIRTCRIFRNYNLWLSCAIVTDVGDPNTWIDIQTQIDSGFIEPISHSRTHPYVPYVDLEGEVLGSKQDLIENLNLPEYNRYADHEYIYAWVAPYGQYDDNIDTMVSVGKYLVSRMYYGDNHDFSEWNQILFKYDPIGVSKEFGPLWIGTTDTLELNNTFDQVLQQGGIYHVMCHPNIIEWDQDYPWVHLEHISNRNNIWYTGFGHLYLYRFLQSAYQEIVLGSHDGNENLLEKFVLYPNYPNPFNPTTTIRY</sequence>
<feature type="non-terminal residue" evidence="1">
    <location>
        <position position="402"/>
    </location>
</feature>
<name>A0A382LHS7_9ZZZZ</name>
<gene>
    <name evidence="1" type="ORF">METZ01_LOCUS287285</name>
</gene>
<dbReference type="AlphaFoldDB" id="A0A382LHS7"/>
<dbReference type="Gene3D" id="3.20.20.370">
    <property type="entry name" value="Glycoside hydrolase/deacetylase"/>
    <property type="match status" value="1"/>
</dbReference>
<organism evidence="1">
    <name type="scientific">marine metagenome</name>
    <dbReference type="NCBI Taxonomy" id="408172"/>
    <lineage>
        <taxon>unclassified sequences</taxon>
        <taxon>metagenomes</taxon>
        <taxon>ecological metagenomes</taxon>
    </lineage>
</organism>
<protein>
    <recommendedName>
        <fullName evidence="2">NodB homology domain-containing protein</fullName>
    </recommendedName>
</protein>